<comment type="caution">
    <text evidence="18">The sequence shown here is derived from an EMBL/GenBank/DDBJ whole genome shotgun (WGS) entry which is preliminary data.</text>
</comment>
<dbReference type="GO" id="GO:0008270">
    <property type="term" value="F:zinc ion binding"/>
    <property type="evidence" value="ECO:0007669"/>
    <property type="project" value="UniProtKB-KW"/>
</dbReference>
<evidence type="ECO:0000256" key="5">
    <source>
        <dbReference type="ARBA" id="ARBA00019422"/>
    </source>
</evidence>
<feature type="domain" description="Non-structural maintenance of chromosomes element 1 RING C4HC3-type" evidence="17">
    <location>
        <begin position="193"/>
        <end position="236"/>
    </location>
</feature>
<evidence type="ECO:0000256" key="9">
    <source>
        <dbReference type="ARBA" id="ARBA00022771"/>
    </source>
</evidence>
<dbReference type="Pfam" id="PF08746">
    <property type="entry name" value="zf-RING-like"/>
    <property type="match status" value="1"/>
</dbReference>
<evidence type="ECO:0000256" key="11">
    <source>
        <dbReference type="ARBA" id="ARBA00022833"/>
    </source>
</evidence>
<evidence type="ECO:0000256" key="6">
    <source>
        <dbReference type="ARBA" id="ARBA00022679"/>
    </source>
</evidence>
<dbReference type="Proteomes" id="UP000886520">
    <property type="component" value="Chromosome 20"/>
</dbReference>
<dbReference type="GO" id="GO:0000724">
    <property type="term" value="P:double-strand break repair via homologous recombination"/>
    <property type="evidence" value="ECO:0007669"/>
    <property type="project" value="TreeGrafter"/>
</dbReference>
<dbReference type="GO" id="GO:0030915">
    <property type="term" value="C:Smc5-Smc6 complex"/>
    <property type="evidence" value="ECO:0007669"/>
    <property type="project" value="UniProtKB-UniRule"/>
</dbReference>
<keyword evidence="9 15" id="KW-0863">Zinc-finger</keyword>
<dbReference type="Pfam" id="PF07574">
    <property type="entry name" value="SMC_Nse1"/>
    <property type="match status" value="1"/>
</dbReference>
<dbReference type="EMBL" id="JABFUD020000020">
    <property type="protein sequence ID" value="KAI5063918.1"/>
    <property type="molecule type" value="Genomic_DNA"/>
</dbReference>
<organism evidence="18 19">
    <name type="scientific">Adiantum capillus-veneris</name>
    <name type="common">Maidenhair fern</name>
    <dbReference type="NCBI Taxonomy" id="13818"/>
    <lineage>
        <taxon>Eukaryota</taxon>
        <taxon>Viridiplantae</taxon>
        <taxon>Streptophyta</taxon>
        <taxon>Embryophyta</taxon>
        <taxon>Tracheophyta</taxon>
        <taxon>Polypodiopsida</taxon>
        <taxon>Polypodiidae</taxon>
        <taxon>Polypodiales</taxon>
        <taxon>Pteridineae</taxon>
        <taxon>Pteridaceae</taxon>
        <taxon>Vittarioideae</taxon>
        <taxon>Adiantum</taxon>
    </lineage>
</organism>
<keyword evidence="19" id="KW-1185">Reference proteome</keyword>
<reference evidence="18" key="1">
    <citation type="submission" date="2021-01" db="EMBL/GenBank/DDBJ databases">
        <title>Adiantum capillus-veneris genome.</title>
        <authorList>
            <person name="Fang Y."/>
            <person name="Liao Q."/>
        </authorList>
    </citation>
    <scope>NUCLEOTIDE SEQUENCE</scope>
    <source>
        <strain evidence="18">H3</strain>
        <tissue evidence="18">Leaf</tissue>
    </source>
</reference>
<evidence type="ECO:0000313" key="19">
    <source>
        <dbReference type="Proteomes" id="UP000886520"/>
    </source>
</evidence>
<evidence type="ECO:0000256" key="10">
    <source>
        <dbReference type="ARBA" id="ARBA00022786"/>
    </source>
</evidence>
<feature type="compositionally biased region" description="Basic residues" evidence="16">
    <location>
        <begin position="273"/>
        <end position="283"/>
    </location>
</feature>
<evidence type="ECO:0000256" key="4">
    <source>
        <dbReference type="ARBA" id="ARBA00012483"/>
    </source>
</evidence>
<dbReference type="InterPro" id="IPR011513">
    <property type="entry name" value="Nse1"/>
</dbReference>
<feature type="region of interest" description="Disordered" evidence="16">
    <location>
        <begin position="241"/>
        <end position="296"/>
    </location>
</feature>
<keyword evidence="7 15" id="KW-0479">Metal-binding</keyword>
<keyword evidence="6 15" id="KW-0808">Transferase</keyword>
<evidence type="ECO:0000256" key="15">
    <source>
        <dbReference type="RuleBase" id="RU368018"/>
    </source>
</evidence>
<protein>
    <recommendedName>
        <fullName evidence="5 15">Non-structural maintenance of chromosomes element 1 homolog</fullName>
        <ecNumber evidence="4 15">2.3.2.27</ecNumber>
    </recommendedName>
</protein>
<evidence type="ECO:0000256" key="2">
    <source>
        <dbReference type="ARBA" id="ARBA00004123"/>
    </source>
</evidence>
<gene>
    <name evidence="18" type="ORF">GOP47_0020588</name>
</gene>
<keyword evidence="13 15" id="KW-0234">DNA repair</keyword>
<dbReference type="CDD" id="cd16493">
    <property type="entry name" value="RING-CH-C4HC3_NSE1"/>
    <property type="match status" value="1"/>
</dbReference>
<sequence length="296" mass="32659">MGRLDQQHHTFIQALMSRGPLSENHALTMFGDLCGGENGGLPQFIGTINKEMVFLQLEVRAGRNQYNGKLYYGLVNKLGNEQAKLGTRYSHAQIAFFKAVLEAIVSDSSMKGEISGIQALNLGLEIQNEQQPPGETGTQVAAMTLTLAQKEKTLEELAHDHWLSLTTNGMVTLGIRSFLELWNIFKNYDVPLCDVCNEAGIKAQACQNGDCSVRMHDYCLKNRFRGPQIPRICPKCGTGWGGSSGDVPQRDQDIRRTSDVSQGQSSLTTPVLKRPRSSSRRPRTSFAQDAVNLGEE</sequence>
<evidence type="ECO:0000256" key="16">
    <source>
        <dbReference type="SAM" id="MobiDB-lite"/>
    </source>
</evidence>
<keyword evidence="14 15" id="KW-0539">Nucleus</keyword>
<dbReference type="Gene3D" id="3.90.1150.220">
    <property type="match status" value="1"/>
</dbReference>
<dbReference type="Gene3D" id="1.10.10.10">
    <property type="entry name" value="Winged helix-like DNA-binding domain superfamily/Winged helix DNA-binding domain"/>
    <property type="match status" value="1"/>
</dbReference>
<comment type="catalytic activity">
    <reaction evidence="1 15">
        <text>S-ubiquitinyl-[E2 ubiquitin-conjugating enzyme]-L-cysteine + [acceptor protein]-L-lysine = [E2 ubiquitin-conjugating enzyme]-L-cysteine + N(6)-ubiquitinyl-[acceptor protein]-L-lysine.</text>
        <dbReference type="EC" id="2.3.2.27"/>
    </reaction>
</comment>
<dbReference type="PANTHER" id="PTHR20973:SF0">
    <property type="entry name" value="NON-STRUCTURAL MAINTENANCE OF CHROMOSOMES ELEMENT 1 HOMOLOG"/>
    <property type="match status" value="1"/>
</dbReference>
<proteinExistence type="inferred from homology"/>
<dbReference type="InterPro" id="IPR013083">
    <property type="entry name" value="Znf_RING/FYVE/PHD"/>
</dbReference>
<feature type="compositionally biased region" description="Polar residues" evidence="16">
    <location>
        <begin position="259"/>
        <end position="269"/>
    </location>
</feature>
<dbReference type="GO" id="GO:0005634">
    <property type="term" value="C:nucleus"/>
    <property type="evidence" value="ECO:0007669"/>
    <property type="project" value="UniProtKB-SubCell"/>
</dbReference>
<comment type="subunit">
    <text evidence="15">Component of the Smc5-Smc6 complex.</text>
</comment>
<evidence type="ECO:0000256" key="3">
    <source>
        <dbReference type="ARBA" id="ARBA00010258"/>
    </source>
</evidence>
<dbReference type="Gene3D" id="3.30.40.10">
    <property type="entry name" value="Zinc/RING finger domain, C3HC4 (zinc finger)"/>
    <property type="match status" value="1"/>
</dbReference>
<feature type="compositionally biased region" description="Basic and acidic residues" evidence="16">
    <location>
        <begin position="248"/>
        <end position="258"/>
    </location>
</feature>
<keyword evidence="8 15" id="KW-0227">DNA damage</keyword>
<evidence type="ECO:0000256" key="7">
    <source>
        <dbReference type="ARBA" id="ARBA00022723"/>
    </source>
</evidence>
<evidence type="ECO:0000259" key="17">
    <source>
        <dbReference type="Pfam" id="PF08746"/>
    </source>
</evidence>
<dbReference type="EC" id="2.3.2.27" evidence="4 15"/>
<dbReference type="AlphaFoldDB" id="A0A9D4UAC9"/>
<dbReference type="OrthoDB" id="185455at2759"/>
<keyword evidence="11 15" id="KW-0862">Zinc</keyword>
<evidence type="ECO:0000256" key="14">
    <source>
        <dbReference type="ARBA" id="ARBA00023242"/>
    </source>
</evidence>
<evidence type="ECO:0000256" key="1">
    <source>
        <dbReference type="ARBA" id="ARBA00000900"/>
    </source>
</evidence>
<dbReference type="GO" id="GO:0061630">
    <property type="term" value="F:ubiquitin protein ligase activity"/>
    <property type="evidence" value="ECO:0007669"/>
    <property type="project" value="UniProtKB-EC"/>
</dbReference>
<accession>A0A9D4UAC9</accession>
<evidence type="ECO:0000256" key="13">
    <source>
        <dbReference type="ARBA" id="ARBA00023204"/>
    </source>
</evidence>
<evidence type="ECO:0000256" key="8">
    <source>
        <dbReference type="ARBA" id="ARBA00022763"/>
    </source>
</evidence>
<comment type="similarity">
    <text evidence="3 15">Belongs to the NSE1 family.</text>
</comment>
<keyword evidence="10 15" id="KW-0833">Ubl conjugation pathway</keyword>
<dbReference type="PANTHER" id="PTHR20973">
    <property type="entry name" value="NON-SMC ELEMENT 1-RELATED"/>
    <property type="match status" value="1"/>
</dbReference>
<dbReference type="InterPro" id="IPR036388">
    <property type="entry name" value="WH-like_DNA-bd_sf"/>
</dbReference>
<comment type="subcellular location">
    <subcellularLocation>
        <location evidence="2 15">Nucleus</location>
    </subcellularLocation>
</comment>
<dbReference type="InterPro" id="IPR014857">
    <property type="entry name" value="Nse1_RING_C4HC3-type"/>
</dbReference>
<evidence type="ECO:0000256" key="12">
    <source>
        <dbReference type="ARBA" id="ARBA00023172"/>
    </source>
</evidence>
<name>A0A9D4UAC9_ADICA</name>
<evidence type="ECO:0000313" key="18">
    <source>
        <dbReference type="EMBL" id="KAI5063918.1"/>
    </source>
</evidence>
<keyword evidence="12 15" id="KW-0233">DNA recombination</keyword>